<dbReference type="Pfam" id="PF02627">
    <property type="entry name" value="CMD"/>
    <property type="match status" value="2"/>
</dbReference>
<accession>A0ABQ3TQN1</accession>
<feature type="domain" description="Carboxymuconolactone decarboxylase-like" evidence="1">
    <location>
        <begin position="32"/>
        <end position="103"/>
    </location>
</feature>
<name>A0ABQ3TQN1_STRHY</name>
<evidence type="ECO:0000259" key="1">
    <source>
        <dbReference type="Pfam" id="PF02627"/>
    </source>
</evidence>
<evidence type="ECO:0000313" key="2">
    <source>
        <dbReference type="EMBL" id="GHJ25650.1"/>
    </source>
</evidence>
<dbReference type="PANTHER" id="PTHR33930:SF2">
    <property type="entry name" value="BLR3452 PROTEIN"/>
    <property type="match status" value="1"/>
</dbReference>
<dbReference type="EMBL" id="BNEK01000002">
    <property type="protein sequence ID" value="GHJ25650.1"/>
    <property type="molecule type" value="Genomic_DNA"/>
</dbReference>
<dbReference type="PANTHER" id="PTHR33930">
    <property type="entry name" value="ALKYL HYDROPEROXIDE REDUCTASE AHPD"/>
    <property type="match status" value="1"/>
</dbReference>
<comment type="caution">
    <text evidence="2">The sequence shown here is derived from an EMBL/GenBank/DDBJ whole genome shotgun (WGS) entry which is preliminary data.</text>
</comment>
<reference evidence="2" key="1">
    <citation type="submission" date="2024-05" db="EMBL/GenBank/DDBJ databases">
        <title>Whole genome shotgun sequence of Streptomyces hygroscopicus NBRC 113678.</title>
        <authorList>
            <person name="Komaki H."/>
            <person name="Tamura T."/>
        </authorList>
    </citation>
    <scope>NUCLEOTIDE SEQUENCE</scope>
    <source>
        <strain evidence="2">N11-34</strain>
    </source>
</reference>
<dbReference type="Gene3D" id="1.20.1290.10">
    <property type="entry name" value="AhpD-like"/>
    <property type="match status" value="1"/>
</dbReference>
<organism evidence="2 3">
    <name type="scientific">Streptomyces hygroscopicus</name>
    <dbReference type="NCBI Taxonomy" id="1912"/>
    <lineage>
        <taxon>Bacteria</taxon>
        <taxon>Bacillati</taxon>
        <taxon>Actinomycetota</taxon>
        <taxon>Actinomycetes</taxon>
        <taxon>Kitasatosporales</taxon>
        <taxon>Streptomycetaceae</taxon>
        <taxon>Streptomyces</taxon>
        <taxon>Streptomyces violaceusniger group</taxon>
    </lineage>
</organism>
<proteinExistence type="predicted"/>
<dbReference type="SUPFAM" id="SSF69118">
    <property type="entry name" value="AhpD-like"/>
    <property type="match status" value="1"/>
</dbReference>
<protein>
    <recommendedName>
        <fullName evidence="1">Carboxymuconolactone decarboxylase-like domain-containing protein</fullName>
    </recommendedName>
</protein>
<dbReference type="Proteomes" id="UP001054854">
    <property type="component" value="Unassembled WGS sequence"/>
</dbReference>
<sequence>MREITAKQTAAELGSYLGAWNDAVAAEHEDSPEFFRRFAAMADVPRRRAALSPVDQALIGVAVVANTANTNWPRFDAYVRTALERGATRGQVRDVLQLVSIMSIHAMTVGVPALRRVLEERGHAVGHESDERRARLRAEFERRRGYWHETWDDMLALDPEMFEAYTHFSTVVAEHGSLDTRLRELIYIAIDCVVTHLYVPGVEIHARNALDAGATPDQILGAMEIAVLTGADPYFEAIQRPTGLPAAERPGG</sequence>
<gene>
    <name evidence="2" type="ORF">TPA0910_00830</name>
</gene>
<dbReference type="InterPro" id="IPR003779">
    <property type="entry name" value="CMD-like"/>
</dbReference>
<dbReference type="RefSeq" id="WP_236255614.1">
    <property type="nucleotide sequence ID" value="NZ_BNEK01000002.1"/>
</dbReference>
<feature type="domain" description="Carboxymuconolactone decarboxylase-like" evidence="1">
    <location>
        <begin position="159"/>
        <end position="234"/>
    </location>
</feature>
<dbReference type="InterPro" id="IPR029032">
    <property type="entry name" value="AhpD-like"/>
</dbReference>
<evidence type="ECO:0000313" key="3">
    <source>
        <dbReference type="Proteomes" id="UP001054854"/>
    </source>
</evidence>
<keyword evidence="3" id="KW-1185">Reference proteome</keyword>